<protein>
    <submittedName>
        <fullName evidence="2">Bifunctional ADP-dependent NAD(P)H-hydrate dehydratase/NAD(P)H-hydrate epimerase</fullName>
    </submittedName>
</protein>
<organism evidence="2 3">
    <name type="scientific">Dehalococcoides mccartyi</name>
    <dbReference type="NCBI Taxonomy" id="61435"/>
    <lineage>
        <taxon>Bacteria</taxon>
        <taxon>Bacillati</taxon>
        <taxon>Chloroflexota</taxon>
        <taxon>Dehalococcoidia</taxon>
        <taxon>Dehalococcoidales</taxon>
        <taxon>Dehalococcoidaceae</taxon>
        <taxon>Dehalococcoides</taxon>
    </lineage>
</organism>
<sequence length="109" mass="11603">MRQIEDACLKQGISTETLMENAGRAVAVFARHLLEEQNGCRVLILAGAGNNGGDGLVAGRYLRSWGEKVSIFVPFIDTPKGKTVQGCLEASGDIFAGLAELEEHLADAD</sequence>
<dbReference type="AlphaFoldDB" id="A0A2J1DXC6"/>
<evidence type="ECO:0000313" key="3">
    <source>
        <dbReference type="Proteomes" id="UP000233649"/>
    </source>
</evidence>
<dbReference type="Pfam" id="PF03853">
    <property type="entry name" value="YjeF_N"/>
    <property type="match status" value="1"/>
</dbReference>
<accession>A0A2J1DXC6</accession>
<dbReference type="PROSITE" id="PS51385">
    <property type="entry name" value="YJEF_N"/>
    <property type="match status" value="1"/>
</dbReference>
<dbReference type="SUPFAM" id="SSF64153">
    <property type="entry name" value="YjeF N-terminal domain-like"/>
    <property type="match status" value="1"/>
</dbReference>
<dbReference type="EMBL" id="PHFD01000173">
    <property type="protein sequence ID" value="PKH46788.1"/>
    <property type="molecule type" value="Genomic_DNA"/>
</dbReference>
<dbReference type="InterPro" id="IPR036652">
    <property type="entry name" value="YjeF_N_dom_sf"/>
</dbReference>
<feature type="non-terminal residue" evidence="2">
    <location>
        <position position="109"/>
    </location>
</feature>
<comment type="caution">
    <text evidence="2">The sequence shown here is derived from an EMBL/GenBank/DDBJ whole genome shotgun (WGS) entry which is preliminary data.</text>
</comment>
<evidence type="ECO:0000313" key="2">
    <source>
        <dbReference type="EMBL" id="PKH46788.1"/>
    </source>
</evidence>
<feature type="domain" description="YjeF N-terminal" evidence="1">
    <location>
        <begin position="1"/>
        <end position="109"/>
    </location>
</feature>
<dbReference type="Gene3D" id="3.40.50.10260">
    <property type="entry name" value="YjeF N-terminal domain"/>
    <property type="match status" value="1"/>
</dbReference>
<proteinExistence type="predicted"/>
<evidence type="ECO:0000259" key="1">
    <source>
        <dbReference type="PROSITE" id="PS51385"/>
    </source>
</evidence>
<dbReference type="InterPro" id="IPR004443">
    <property type="entry name" value="YjeF_N_dom"/>
</dbReference>
<name>A0A2J1DXC6_9CHLR</name>
<gene>
    <name evidence="2" type="ORF">CVH13_00914</name>
</gene>
<reference evidence="2 3" key="1">
    <citation type="journal article" date="2017" name="FEMS Microbiol. Ecol.">
        <title>Reconstructed genomes of novel Dehalococcoides mccartyi strains from 1,2,3,4-tetrachlorodibenzo-p-dioxin-dechlorinating enrichment cultures reveal divergent reductive dehalogenase gene profiles.</title>
        <authorList>
            <person name="Dam H.T."/>
            <person name="Vollmers J."/>
            <person name="Kaster A.K."/>
            <person name="Haggblom M.M."/>
        </authorList>
    </citation>
    <scope>NUCLEOTIDE SEQUENCE [LARGE SCALE GENOMIC DNA]</scope>
    <source>
        <strain evidence="2 3">H1-3-2.001</strain>
    </source>
</reference>
<dbReference type="Proteomes" id="UP000233649">
    <property type="component" value="Unassembled WGS sequence"/>
</dbReference>